<evidence type="ECO:0000313" key="2">
    <source>
        <dbReference type="Proteomes" id="UP000262379"/>
    </source>
</evidence>
<accession>A0A371XFB9</accession>
<dbReference type="PANTHER" id="PTHR39338">
    <property type="entry name" value="BLL5662 PROTEIN-RELATED"/>
    <property type="match status" value="1"/>
</dbReference>
<dbReference type="Pfam" id="PF05762">
    <property type="entry name" value="VWA_CoxE"/>
    <property type="match status" value="1"/>
</dbReference>
<proteinExistence type="predicted"/>
<dbReference type="EMBL" id="QURN01000006">
    <property type="protein sequence ID" value="RFC67927.1"/>
    <property type="molecule type" value="Genomic_DNA"/>
</dbReference>
<dbReference type="InterPro" id="IPR008912">
    <property type="entry name" value="Uncharacterised_CoxE"/>
</dbReference>
<dbReference type="RefSeq" id="WP_116623763.1">
    <property type="nucleotide sequence ID" value="NZ_QURN01000006.1"/>
</dbReference>
<gene>
    <name evidence="1" type="ORF">DY251_10145</name>
</gene>
<keyword evidence="2" id="KW-1185">Reference proteome</keyword>
<dbReference type="AlphaFoldDB" id="A0A371XFB9"/>
<comment type="caution">
    <text evidence="1">The sequence shown here is derived from an EMBL/GenBank/DDBJ whole genome shotgun (WGS) entry which is preliminary data.</text>
</comment>
<reference evidence="2" key="1">
    <citation type="submission" date="2018-08" db="EMBL/GenBank/DDBJ databases">
        <authorList>
            <person name="Im W.T."/>
        </authorList>
    </citation>
    <scope>NUCLEOTIDE SEQUENCE [LARGE SCALE GENOMIC DNA]</scope>
    <source>
        <strain evidence="2">LA-28</strain>
    </source>
</reference>
<dbReference type="PANTHER" id="PTHR39338:SF7">
    <property type="entry name" value="BLL6692 PROTEIN"/>
    <property type="match status" value="1"/>
</dbReference>
<name>A0A371XFB9_9HYPH</name>
<sequence length="396" mass="45716">MFIHFFLELKMARVPVSLREYLTLLEGMEADLVTYDVEGFYYLARAALVKDERHIDRFDRVFAHVFRGVEGIAGDGGVDVANIPEEWLRRLAEKHLTEEEKKLVEALGGFDKLMETLKQRLQEQKGRHQGGSKWIGTGGTSPFGAYGYNPEGIRIGQETSRHRRAVKVWDKREFKNFDDSVELGTRNIKVALKRLRRWVRDGAVEELDLPGTIHATAEHGYLDVQTRPERRNAVKLLMFFDVGGSMDDYIRVVEELFSAARAEFRQLEFFYFHNCLYEGVWKDNRRRHGEKISTLDVLHKYGHDYKVVFVGDAAMSPYEIVTPGGSVEHWNEEAGAVWLQRALLQWPNAVWINPTRQEHWGYTHSTKLVSDIFGGRMFPLTLSGLESATRELSRKH</sequence>
<protein>
    <submittedName>
        <fullName evidence="1">VWA domain-containing protein</fullName>
    </submittedName>
</protein>
<dbReference type="Proteomes" id="UP000262379">
    <property type="component" value="Unassembled WGS sequence"/>
</dbReference>
<evidence type="ECO:0000313" key="1">
    <source>
        <dbReference type="EMBL" id="RFC67927.1"/>
    </source>
</evidence>
<organism evidence="1 2">
    <name type="scientific">Mesorhizobium denitrificans</name>
    <dbReference type="NCBI Taxonomy" id="2294114"/>
    <lineage>
        <taxon>Bacteria</taxon>
        <taxon>Pseudomonadati</taxon>
        <taxon>Pseudomonadota</taxon>
        <taxon>Alphaproteobacteria</taxon>
        <taxon>Hyphomicrobiales</taxon>
        <taxon>Phyllobacteriaceae</taxon>
        <taxon>Mesorhizobium</taxon>
    </lineage>
</organism>